<dbReference type="InterPro" id="IPR029491">
    <property type="entry name" value="Helicase_HTH"/>
</dbReference>
<reference evidence="2 3" key="1">
    <citation type="submission" date="2018-05" db="EMBL/GenBank/DDBJ databases">
        <title>Genomic Encyclopedia of Type Strains, Phase IV (KMG-IV): sequencing the most valuable type-strain genomes for metagenomic binning, comparative biology and taxonomic classification.</title>
        <authorList>
            <person name="Goeker M."/>
        </authorList>
    </citation>
    <scope>NUCLEOTIDE SEQUENCE [LARGE SCALE GENOMIC DNA]</scope>
    <source>
        <strain evidence="2 3">DSM 28556</strain>
    </source>
</reference>
<evidence type="ECO:0000313" key="3">
    <source>
        <dbReference type="Proteomes" id="UP000247978"/>
    </source>
</evidence>
<dbReference type="InterPro" id="IPR008308">
    <property type="entry name" value="YpbB-like"/>
</dbReference>
<accession>A0A2V3W424</accession>
<sequence>MLFKLIVLTSQFRMQKERTISAIYHLLKGKQSIQTIQDAHLFQLEKYYGIYKNLTSQRFFEIVNKCEKDGLVVKEGHYYGVTTTGEYWLNNHKALLQELSLDGIKFRKMDQLFFSRLLLLIQVWTNSKMTHFKFIPIIEHKEVEQWVRLYYQKTKNNLDHYLHTLYEEFIRLLSSLPTSHTNIFINQLTGYKSFGLSLEQLATKYKMSKEDIHLITVSVLHFMLLSILENKEQYPLLYSFKEDLHKEDVLTDSAKVTKKLLQSGLTITQIANNRRLKENTIYDHIVEMAHNDQSFPLSTYVHLSAQQQIIRAVEQIQSFKLKDIKLAVSKEITYFQIRLVLARWNHFDKRREES</sequence>
<gene>
    <name evidence="2" type="ORF">DFR56_103226</name>
</gene>
<dbReference type="EMBL" id="QJJQ01000003">
    <property type="protein sequence ID" value="PXW88720.1"/>
    <property type="molecule type" value="Genomic_DNA"/>
</dbReference>
<name>A0A2V3W424_9BACI</name>
<dbReference type="Proteomes" id="UP000247978">
    <property type="component" value="Unassembled WGS sequence"/>
</dbReference>
<comment type="caution">
    <text evidence="2">The sequence shown here is derived from an EMBL/GenBank/DDBJ whole genome shotgun (WGS) entry which is preliminary data.</text>
</comment>
<dbReference type="OrthoDB" id="2354672at2"/>
<dbReference type="Pfam" id="PF14493">
    <property type="entry name" value="HTH_40"/>
    <property type="match status" value="1"/>
</dbReference>
<dbReference type="AlphaFoldDB" id="A0A2V3W424"/>
<organism evidence="2 3">
    <name type="scientific">Pseudogracilibacillus auburnensis</name>
    <dbReference type="NCBI Taxonomy" id="1494959"/>
    <lineage>
        <taxon>Bacteria</taxon>
        <taxon>Bacillati</taxon>
        <taxon>Bacillota</taxon>
        <taxon>Bacilli</taxon>
        <taxon>Bacillales</taxon>
        <taxon>Bacillaceae</taxon>
        <taxon>Pseudogracilibacillus</taxon>
    </lineage>
</organism>
<feature type="domain" description="Helicase Helix-turn-helix" evidence="1">
    <location>
        <begin position="253"/>
        <end position="341"/>
    </location>
</feature>
<evidence type="ECO:0000259" key="1">
    <source>
        <dbReference type="Pfam" id="PF14493"/>
    </source>
</evidence>
<dbReference type="RefSeq" id="WP_110394549.1">
    <property type="nucleotide sequence ID" value="NZ_JBHUHB010000001.1"/>
</dbReference>
<evidence type="ECO:0000313" key="2">
    <source>
        <dbReference type="EMBL" id="PXW88720.1"/>
    </source>
</evidence>
<dbReference type="PIRSF" id="PIRSF021350">
    <property type="entry name" value="UCP021350"/>
    <property type="match status" value="1"/>
</dbReference>
<protein>
    <submittedName>
        <fullName evidence="2">Uncharacterized protein YpbB</fullName>
    </submittedName>
</protein>
<keyword evidence="3" id="KW-1185">Reference proteome</keyword>
<proteinExistence type="predicted"/>